<keyword evidence="7" id="KW-0812">Transmembrane</keyword>
<dbReference type="Gene3D" id="3.40.710.10">
    <property type="entry name" value="DD-peptidase/beta-lactamase superfamily"/>
    <property type="match status" value="1"/>
</dbReference>
<evidence type="ECO:0000256" key="10">
    <source>
        <dbReference type="ARBA" id="ARBA00022984"/>
    </source>
</evidence>
<dbReference type="PANTHER" id="PTHR30627">
    <property type="entry name" value="PEPTIDOGLYCAN D,D-TRANSPEPTIDASE"/>
    <property type="match status" value="1"/>
</dbReference>
<gene>
    <name evidence="16" type="primary">mrdA</name>
    <name evidence="16" type="ORF">ENT08_07270</name>
</gene>
<evidence type="ECO:0000256" key="4">
    <source>
        <dbReference type="ARBA" id="ARBA00022519"/>
    </source>
</evidence>
<dbReference type="PANTHER" id="PTHR30627:SF2">
    <property type="entry name" value="PEPTIDOGLYCAN D,D-TRANSPEPTIDASE MRDA"/>
    <property type="match status" value="1"/>
</dbReference>
<dbReference type="GO" id="GO:0006508">
    <property type="term" value="P:proteolysis"/>
    <property type="evidence" value="ECO:0007669"/>
    <property type="project" value="UniProtKB-KW"/>
</dbReference>
<evidence type="ECO:0000256" key="3">
    <source>
        <dbReference type="ARBA" id="ARBA00022475"/>
    </source>
</evidence>
<dbReference type="GO" id="GO:0008658">
    <property type="term" value="F:penicillin binding"/>
    <property type="evidence" value="ECO:0007669"/>
    <property type="project" value="InterPro"/>
</dbReference>
<evidence type="ECO:0000313" key="16">
    <source>
        <dbReference type="EMBL" id="HGS05522.1"/>
    </source>
</evidence>
<dbReference type="EMBL" id="DSXI01000425">
    <property type="protein sequence ID" value="HGS05522.1"/>
    <property type="molecule type" value="Genomic_DNA"/>
</dbReference>
<evidence type="ECO:0000256" key="12">
    <source>
        <dbReference type="ARBA" id="ARBA00023136"/>
    </source>
</evidence>
<keyword evidence="4" id="KW-0997">Cell inner membrane</keyword>
<evidence type="ECO:0000256" key="7">
    <source>
        <dbReference type="ARBA" id="ARBA00022692"/>
    </source>
</evidence>
<organism evidence="16">
    <name type="scientific">Desulfobacca acetoxidans</name>
    <dbReference type="NCBI Taxonomy" id="60893"/>
    <lineage>
        <taxon>Bacteria</taxon>
        <taxon>Pseudomonadati</taxon>
        <taxon>Thermodesulfobacteriota</taxon>
        <taxon>Desulfobaccia</taxon>
        <taxon>Desulfobaccales</taxon>
        <taxon>Desulfobaccaceae</taxon>
        <taxon>Desulfobacca</taxon>
    </lineage>
</organism>
<evidence type="ECO:0000256" key="13">
    <source>
        <dbReference type="ARBA" id="ARBA00023316"/>
    </source>
</evidence>
<evidence type="ECO:0000256" key="6">
    <source>
        <dbReference type="ARBA" id="ARBA00022670"/>
    </source>
</evidence>
<dbReference type="GO" id="GO:0071555">
    <property type="term" value="P:cell wall organization"/>
    <property type="evidence" value="ECO:0007669"/>
    <property type="project" value="UniProtKB-KW"/>
</dbReference>
<dbReference type="InterPro" id="IPR017790">
    <property type="entry name" value="Penicillin-binding_protein_2"/>
</dbReference>
<keyword evidence="8" id="KW-0378">Hydrolase</keyword>
<evidence type="ECO:0000259" key="15">
    <source>
        <dbReference type="Pfam" id="PF03717"/>
    </source>
</evidence>
<dbReference type="InterPro" id="IPR050515">
    <property type="entry name" value="Beta-lactam/transpept"/>
</dbReference>
<keyword evidence="5" id="KW-0121">Carboxypeptidase</keyword>
<dbReference type="InterPro" id="IPR005311">
    <property type="entry name" value="PBP_dimer"/>
</dbReference>
<comment type="subcellular location">
    <subcellularLocation>
        <location evidence="2">Cell membrane</location>
    </subcellularLocation>
    <subcellularLocation>
        <location evidence="1">Membrane</location>
        <topology evidence="1">Single-pass membrane protein</topology>
    </subcellularLocation>
</comment>
<keyword evidence="9" id="KW-0133">Cell shape</keyword>
<keyword evidence="6" id="KW-0645">Protease</keyword>
<protein>
    <submittedName>
        <fullName evidence="16">Penicillin-binding protein 2</fullName>
    </submittedName>
</protein>
<dbReference type="Pfam" id="PF00905">
    <property type="entry name" value="Transpeptidase"/>
    <property type="match status" value="1"/>
</dbReference>
<evidence type="ECO:0000256" key="2">
    <source>
        <dbReference type="ARBA" id="ARBA00004236"/>
    </source>
</evidence>
<comment type="caution">
    <text evidence="16">The sequence shown here is derived from an EMBL/GenBank/DDBJ whole genome shotgun (WGS) entry which is preliminary data.</text>
</comment>
<keyword evidence="11" id="KW-1133">Transmembrane helix</keyword>
<dbReference type="Pfam" id="PF03717">
    <property type="entry name" value="PBP_dimer"/>
    <property type="match status" value="1"/>
</dbReference>
<dbReference type="InterPro" id="IPR036138">
    <property type="entry name" value="PBP_dimer_sf"/>
</dbReference>
<dbReference type="GO" id="GO:0008360">
    <property type="term" value="P:regulation of cell shape"/>
    <property type="evidence" value="ECO:0007669"/>
    <property type="project" value="UniProtKB-KW"/>
</dbReference>
<keyword evidence="10" id="KW-0573">Peptidoglycan synthesis</keyword>
<dbReference type="GO" id="GO:0005886">
    <property type="term" value="C:plasma membrane"/>
    <property type="evidence" value="ECO:0007669"/>
    <property type="project" value="UniProtKB-SubCell"/>
</dbReference>
<evidence type="ECO:0000256" key="5">
    <source>
        <dbReference type="ARBA" id="ARBA00022645"/>
    </source>
</evidence>
<feature type="domain" description="Penicillin-binding protein transpeptidase" evidence="14">
    <location>
        <begin position="67"/>
        <end position="397"/>
    </location>
</feature>
<keyword evidence="13" id="KW-0961">Cell wall biogenesis/degradation</keyword>
<evidence type="ECO:0000256" key="1">
    <source>
        <dbReference type="ARBA" id="ARBA00004167"/>
    </source>
</evidence>
<keyword evidence="3" id="KW-1003">Cell membrane</keyword>
<feature type="domain" description="Penicillin-binding protein dimerisation" evidence="15">
    <location>
        <begin position="1"/>
        <end position="35"/>
    </location>
</feature>
<accession>A0A7V4LDC8</accession>
<keyword evidence="12" id="KW-0472">Membrane</keyword>
<dbReference type="FunFam" id="3.40.710.10:FF:000024">
    <property type="entry name" value="Penicillin-binding protein 2"/>
    <property type="match status" value="1"/>
</dbReference>
<dbReference type="AlphaFoldDB" id="A0A7V4LDC8"/>
<evidence type="ECO:0000256" key="11">
    <source>
        <dbReference type="ARBA" id="ARBA00022989"/>
    </source>
</evidence>
<dbReference type="SUPFAM" id="SSF56601">
    <property type="entry name" value="beta-lactamase/transpeptidase-like"/>
    <property type="match status" value="1"/>
</dbReference>
<name>A0A7V4LDC8_9BACT</name>
<dbReference type="InterPro" id="IPR001460">
    <property type="entry name" value="PCN-bd_Tpept"/>
</dbReference>
<dbReference type="NCBIfam" id="TIGR03423">
    <property type="entry name" value="pbp2_mrdA"/>
    <property type="match status" value="1"/>
</dbReference>
<evidence type="ECO:0000256" key="9">
    <source>
        <dbReference type="ARBA" id="ARBA00022960"/>
    </source>
</evidence>
<evidence type="ECO:0000259" key="14">
    <source>
        <dbReference type="Pfam" id="PF00905"/>
    </source>
</evidence>
<evidence type="ECO:0000256" key="8">
    <source>
        <dbReference type="ARBA" id="ARBA00022801"/>
    </source>
</evidence>
<reference evidence="16" key="1">
    <citation type="journal article" date="2020" name="mSystems">
        <title>Genome- and Community-Level Interaction Insights into Carbon Utilization and Element Cycling Functions of Hydrothermarchaeota in Hydrothermal Sediment.</title>
        <authorList>
            <person name="Zhou Z."/>
            <person name="Liu Y."/>
            <person name="Xu W."/>
            <person name="Pan J."/>
            <person name="Luo Z.H."/>
            <person name="Li M."/>
        </authorList>
    </citation>
    <scope>NUCLEOTIDE SEQUENCE [LARGE SCALE GENOMIC DNA]</scope>
    <source>
        <strain evidence="16">SpSt-548</strain>
    </source>
</reference>
<sequence>MGRAGVELALEEYLRGRRGFRRIEVDAFGRELGELDQQLSTPGANLYLTLDPRLQEEAEACLQDKVGAIVALEPHTGRILALASSPSYSPELFERGMSAAEWEKIANHKDHPLENRAIRGQYPPGSTFKIIMAVAALEEKVITPQSVITCTGSLESGHHTFHCWKKSGHGGVNLERAMAASCDVYFYQLGRRLGMERIAKWSRRFGLGAPTGLRLDKELPGLVASPAWKQARFKAPWTEGDTLSVAIGQGYNLATPLQMALVTAAVANGGTLYEPQLVEKIESPSGEILYAFKPVVRNHLGASPKTLEVVQNALVAVVSRGTGKRAALSQVEVAGKTGTSQVVSLEKEKAGKQLRKFQNHAWFVAYAPAGAPRLAVAVVVEHGGSGGDAAAPLARRMVARYLNQPEMAQGR</sequence>
<dbReference type="SUPFAM" id="SSF56519">
    <property type="entry name" value="Penicillin binding protein dimerisation domain"/>
    <property type="match status" value="1"/>
</dbReference>
<dbReference type="GO" id="GO:0009002">
    <property type="term" value="F:serine-type D-Ala-D-Ala carboxypeptidase activity"/>
    <property type="evidence" value="ECO:0007669"/>
    <property type="project" value="InterPro"/>
</dbReference>
<dbReference type="InterPro" id="IPR012338">
    <property type="entry name" value="Beta-lactam/transpept-like"/>
</dbReference>
<dbReference type="GO" id="GO:0009252">
    <property type="term" value="P:peptidoglycan biosynthetic process"/>
    <property type="evidence" value="ECO:0007669"/>
    <property type="project" value="UniProtKB-KW"/>
</dbReference>
<dbReference type="Gene3D" id="3.90.1310.10">
    <property type="entry name" value="Penicillin-binding protein 2a (Domain 2)"/>
    <property type="match status" value="1"/>
</dbReference>
<dbReference type="GO" id="GO:0071972">
    <property type="term" value="F:peptidoglycan L,D-transpeptidase activity"/>
    <property type="evidence" value="ECO:0007669"/>
    <property type="project" value="TreeGrafter"/>
</dbReference>
<proteinExistence type="predicted"/>